<comment type="caution">
    <text evidence="1">The sequence shown here is derived from an EMBL/GenBank/DDBJ whole genome shotgun (WGS) entry which is preliminary data.</text>
</comment>
<name>A0ABS6BP45_9SPHN</name>
<proteinExistence type="predicted"/>
<sequence length="225" mass="24324">MTPLDLLTVWLERQADPQAVAWLAERRAAVRAEPDARTLTIALGLVPRKIGKAALDLTAEDVSAADRARRGWRPQGLTADQTARIMLLLEAGGADDFPALIKRVLTTSDLAEQIAVYRGLPLYPGQAALAPVAAEGVRSAVRAVFEAVAHGNPFPAEQFTEAAWNQMVLKALFVESTLAPIIGLDDRWNPELARMLRDYAAERTAAGRPVSPELWRGVAQSDGIA</sequence>
<evidence type="ECO:0000313" key="1">
    <source>
        <dbReference type="EMBL" id="MBU3078985.1"/>
    </source>
</evidence>
<organism evidence="1 2">
    <name type="scientific">Sphingomonas quercus</name>
    <dbReference type="NCBI Taxonomy" id="2842451"/>
    <lineage>
        <taxon>Bacteria</taxon>
        <taxon>Pseudomonadati</taxon>
        <taxon>Pseudomonadota</taxon>
        <taxon>Alphaproteobacteria</taxon>
        <taxon>Sphingomonadales</taxon>
        <taxon>Sphingomonadaceae</taxon>
        <taxon>Sphingomonas</taxon>
    </lineage>
</organism>
<protein>
    <submittedName>
        <fullName evidence="1">EboA domain-containing protein</fullName>
    </submittedName>
</protein>
<evidence type="ECO:0000313" key="2">
    <source>
        <dbReference type="Proteomes" id="UP000776276"/>
    </source>
</evidence>
<dbReference type="InterPro" id="IPR047715">
    <property type="entry name" value="EboA_dom"/>
</dbReference>
<dbReference type="RefSeq" id="WP_216326223.1">
    <property type="nucleotide sequence ID" value="NZ_JAHKRT010000007.1"/>
</dbReference>
<dbReference type="NCBIfam" id="NF035938">
    <property type="entry name" value="EboA_domain"/>
    <property type="match status" value="1"/>
</dbReference>
<accession>A0ABS6BP45</accession>
<gene>
    <name evidence="1" type="ORF">KOF26_14075</name>
</gene>
<dbReference type="EMBL" id="JAHKRT010000007">
    <property type="protein sequence ID" value="MBU3078985.1"/>
    <property type="molecule type" value="Genomic_DNA"/>
</dbReference>
<reference evidence="1 2" key="1">
    <citation type="submission" date="2021-06" db="EMBL/GenBank/DDBJ databases">
        <title>Sphingomonas sp. XMGL2, whole genome shotgun sequencing project.</title>
        <authorList>
            <person name="Zhao G."/>
            <person name="Shen L."/>
        </authorList>
    </citation>
    <scope>NUCLEOTIDE SEQUENCE [LARGE SCALE GENOMIC DNA]</scope>
    <source>
        <strain evidence="1 2">XMGL2</strain>
    </source>
</reference>
<dbReference type="Proteomes" id="UP000776276">
    <property type="component" value="Unassembled WGS sequence"/>
</dbReference>
<keyword evidence="2" id="KW-1185">Reference proteome</keyword>